<evidence type="ECO:0000313" key="3">
    <source>
        <dbReference type="EMBL" id="CAL8110145.1"/>
    </source>
</evidence>
<organism evidence="3 4">
    <name type="scientific">Orchesella dallaii</name>
    <dbReference type="NCBI Taxonomy" id="48710"/>
    <lineage>
        <taxon>Eukaryota</taxon>
        <taxon>Metazoa</taxon>
        <taxon>Ecdysozoa</taxon>
        <taxon>Arthropoda</taxon>
        <taxon>Hexapoda</taxon>
        <taxon>Collembola</taxon>
        <taxon>Entomobryomorpha</taxon>
        <taxon>Entomobryoidea</taxon>
        <taxon>Orchesellidae</taxon>
        <taxon>Orchesellinae</taxon>
        <taxon>Orchesella</taxon>
    </lineage>
</organism>
<keyword evidence="2" id="KW-0472">Membrane</keyword>
<feature type="compositionally biased region" description="Low complexity" evidence="1">
    <location>
        <begin position="136"/>
        <end position="177"/>
    </location>
</feature>
<keyword evidence="2" id="KW-0812">Transmembrane</keyword>
<feature type="region of interest" description="Disordered" evidence="1">
    <location>
        <begin position="46"/>
        <end position="71"/>
    </location>
</feature>
<keyword evidence="2" id="KW-1133">Transmembrane helix</keyword>
<sequence length="342" mass="37871">MSPLPHKLNDDGSDELLELQDTAHYNPAHPSRSAISILETINSVLHPGRSEDHKNGSHTGSANGLPNLPSGQVGDEEELDLAVLFALFIPLALTVTAIFVIAIVVRKMRRAESMHEVPPPNKNEFPMTPRKKKISAHSTASTASTASSSSSLPRSLTPSHSTKGFRSSKSVDNYSNSSSGSIYRNSSYLRLASHLQLQNQLSLPTHGVNKSPTGLPPPWPLAPSSGFYYTRSHYGLNKLHQQLYQQASLQSFSSMQNLSGAPVSRQYSDPQTYCTQSDPEMEGTSSDDSNPDKKASHKKLKRVLSAMNFPRKIKQYQADRKRFNVYTIPIETREQLKHIYVY</sequence>
<protein>
    <submittedName>
        <fullName evidence="3">Uncharacterized protein</fullName>
    </submittedName>
</protein>
<feature type="transmembrane region" description="Helical" evidence="2">
    <location>
        <begin position="81"/>
        <end position="105"/>
    </location>
</feature>
<accession>A0ABP1QQH4</accession>
<feature type="region of interest" description="Disordered" evidence="1">
    <location>
        <begin position="111"/>
        <end position="177"/>
    </location>
</feature>
<reference evidence="3 4" key="1">
    <citation type="submission" date="2024-08" db="EMBL/GenBank/DDBJ databases">
        <authorList>
            <person name="Cucini C."/>
            <person name="Frati F."/>
        </authorList>
    </citation>
    <scope>NUCLEOTIDE SEQUENCE [LARGE SCALE GENOMIC DNA]</scope>
</reference>
<evidence type="ECO:0000256" key="1">
    <source>
        <dbReference type="SAM" id="MobiDB-lite"/>
    </source>
</evidence>
<dbReference type="EMBL" id="CAXLJM020000043">
    <property type="protein sequence ID" value="CAL8110145.1"/>
    <property type="molecule type" value="Genomic_DNA"/>
</dbReference>
<name>A0ABP1QQH4_9HEXA</name>
<feature type="region of interest" description="Disordered" evidence="1">
    <location>
        <begin position="260"/>
        <end position="299"/>
    </location>
</feature>
<comment type="caution">
    <text evidence="3">The sequence shown here is derived from an EMBL/GenBank/DDBJ whole genome shotgun (WGS) entry which is preliminary data.</text>
</comment>
<feature type="compositionally biased region" description="Polar residues" evidence="1">
    <location>
        <begin position="260"/>
        <end position="288"/>
    </location>
</feature>
<dbReference type="Proteomes" id="UP001642540">
    <property type="component" value="Unassembled WGS sequence"/>
</dbReference>
<gene>
    <name evidence="3" type="ORF">ODALV1_LOCUS14016</name>
</gene>
<keyword evidence="4" id="KW-1185">Reference proteome</keyword>
<proteinExistence type="predicted"/>
<evidence type="ECO:0000256" key="2">
    <source>
        <dbReference type="SAM" id="Phobius"/>
    </source>
</evidence>
<evidence type="ECO:0000313" key="4">
    <source>
        <dbReference type="Proteomes" id="UP001642540"/>
    </source>
</evidence>